<keyword evidence="2" id="KW-1185">Reference proteome</keyword>
<evidence type="ECO:0000313" key="1">
    <source>
        <dbReference type="EMBL" id="MCC2231567.1"/>
    </source>
</evidence>
<sequence length="324" mass="36506">MSHAKTTGQKMWMTVARTAAGAAAIDLAASWCAAYYTFHNDSRKRRDPERVPSGDQYLPYRERMLELIHDLQKRPYEEVHIISDDGLRLMGRYYHQKDGAPLDIMLHGYHGTSIRDFCGGFHIAWENGHNILLVDQRAHGDSEGHTITFGVRERMDCLLWCRYAVEHFGTDCEIWLNGVSMGASTVLMASNLPLPPQVKGIIADCPYDSPRGIIRRTAGQFTIPIAFLYPLVRLGAKLFYGFDPEEASPVQSVAHTKLPILFIHGEDDRFVPIEMGKHVYDACVSEKYFFSVPGAGHCLSYLVDEEGYRNAVCAFQSKVRSSGR</sequence>
<dbReference type="RefSeq" id="WP_308454088.1">
    <property type="nucleotide sequence ID" value="NZ_JAJEQR010000032.1"/>
</dbReference>
<name>A0AAE3EBF8_9FIRM</name>
<dbReference type="SUPFAM" id="SSF53474">
    <property type="entry name" value="alpha/beta-Hydrolases"/>
    <property type="match status" value="1"/>
</dbReference>
<dbReference type="Gene3D" id="3.40.50.1820">
    <property type="entry name" value="alpha/beta hydrolase"/>
    <property type="match status" value="1"/>
</dbReference>
<dbReference type="InterPro" id="IPR052920">
    <property type="entry name" value="DNA-binding_regulatory"/>
</dbReference>
<evidence type="ECO:0000313" key="2">
    <source>
        <dbReference type="Proteomes" id="UP001198182"/>
    </source>
</evidence>
<dbReference type="EMBL" id="JAJEQR010000032">
    <property type="protein sequence ID" value="MCC2231567.1"/>
    <property type="molecule type" value="Genomic_DNA"/>
</dbReference>
<proteinExistence type="predicted"/>
<organism evidence="1 2">
    <name type="scientific">Hominifimenecus microfluidus</name>
    <dbReference type="NCBI Taxonomy" id="2885348"/>
    <lineage>
        <taxon>Bacteria</taxon>
        <taxon>Bacillati</taxon>
        <taxon>Bacillota</taxon>
        <taxon>Clostridia</taxon>
        <taxon>Lachnospirales</taxon>
        <taxon>Lachnospiraceae</taxon>
        <taxon>Hominifimenecus</taxon>
    </lineage>
</organism>
<comment type="caution">
    <text evidence="1">The sequence shown here is derived from an EMBL/GenBank/DDBJ whole genome shotgun (WGS) entry which is preliminary data.</text>
</comment>
<reference evidence="1" key="1">
    <citation type="submission" date="2021-10" db="EMBL/GenBank/DDBJ databases">
        <title>Anaerobic single-cell dispensing facilitates the cultivation of human gut bacteria.</title>
        <authorList>
            <person name="Afrizal A."/>
        </authorList>
    </citation>
    <scope>NUCLEOTIDE SEQUENCE</scope>
    <source>
        <strain evidence="1">CLA-AA-H215</strain>
    </source>
</reference>
<dbReference type="GO" id="GO:0016787">
    <property type="term" value="F:hydrolase activity"/>
    <property type="evidence" value="ECO:0007669"/>
    <property type="project" value="UniProtKB-KW"/>
</dbReference>
<dbReference type="Proteomes" id="UP001198182">
    <property type="component" value="Unassembled WGS sequence"/>
</dbReference>
<dbReference type="PANTHER" id="PTHR43358">
    <property type="entry name" value="ALPHA/BETA-HYDROLASE"/>
    <property type="match status" value="1"/>
</dbReference>
<dbReference type="InterPro" id="IPR029058">
    <property type="entry name" value="AB_hydrolase_fold"/>
</dbReference>
<dbReference type="PANTHER" id="PTHR43358:SF4">
    <property type="entry name" value="ALPHA_BETA HYDROLASE FOLD-1 DOMAIN-CONTAINING PROTEIN"/>
    <property type="match status" value="1"/>
</dbReference>
<dbReference type="AlphaFoldDB" id="A0AAE3EBF8"/>
<keyword evidence="1" id="KW-0378">Hydrolase</keyword>
<gene>
    <name evidence="1" type="ORF">LKD81_11240</name>
</gene>
<protein>
    <submittedName>
        <fullName evidence="1">Alpha/beta hydrolase</fullName>
    </submittedName>
</protein>
<accession>A0AAE3EBF8</accession>